<dbReference type="InterPro" id="IPR032675">
    <property type="entry name" value="LRR_dom_sf"/>
</dbReference>
<feature type="domain" description="FBD" evidence="1">
    <location>
        <begin position="144"/>
        <end position="177"/>
    </location>
</feature>
<comment type="caution">
    <text evidence="2">The sequence shown here is derived from an EMBL/GenBank/DDBJ whole genome shotgun (WGS) entry which is preliminary data.</text>
</comment>
<dbReference type="Pfam" id="PF08387">
    <property type="entry name" value="FBD"/>
    <property type="match status" value="1"/>
</dbReference>
<dbReference type="InterPro" id="IPR006566">
    <property type="entry name" value="FBD"/>
</dbReference>
<keyword evidence="3" id="KW-1185">Reference proteome</keyword>
<name>A0AAV0NJX6_9ROSI</name>
<evidence type="ECO:0000313" key="2">
    <source>
        <dbReference type="EMBL" id="CAI0458689.1"/>
    </source>
</evidence>
<dbReference type="SUPFAM" id="SSF52047">
    <property type="entry name" value="RNI-like"/>
    <property type="match status" value="1"/>
</dbReference>
<reference evidence="2" key="1">
    <citation type="submission" date="2022-08" db="EMBL/GenBank/DDBJ databases">
        <authorList>
            <person name="Gutierrez-Valencia J."/>
        </authorList>
    </citation>
    <scope>NUCLEOTIDE SEQUENCE</scope>
</reference>
<proteinExistence type="predicted"/>
<evidence type="ECO:0000259" key="1">
    <source>
        <dbReference type="Pfam" id="PF08387"/>
    </source>
</evidence>
<organism evidence="2 3">
    <name type="scientific">Linum tenue</name>
    <dbReference type="NCBI Taxonomy" id="586396"/>
    <lineage>
        <taxon>Eukaryota</taxon>
        <taxon>Viridiplantae</taxon>
        <taxon>Streptophyta</taxon>
        <taxon>Embryophyta</taxon>
        <taxon>Tracheophyta</taxon>
        <taxon>Spermatophyta</taxon>
        <taxon>Magnoliopsida</taxon>
        <taxon>eudicotyledons</taxon>
        <taxon>Gunneridae</taxon>
        <taxon>Pentapetalae</taxon>
        <taxon>rosids</taxon>
        <taxon>fabids</taxon>
        <taxon>Malpighiales</taxon>
        <taxon>Linaceae</taxon>
        <taxon>Linum</taxon>
    </lineage>
</organism>
<gene>
    <name evidence="2" type="ORF">LITE_LOCUS33658</name>
</gene>
<dbReference type="AlphaFoldDB" id="A0AAV0NJX6"/>
<sequence>MLEHLTVVYCKGLGKVELTAPCLKYLAFDQPVPDICFKYTPLLSYVSLSWCVSRTPGMVALFASLPALQQFYVHYEILRFLAAGVDNAPARLPTLHLLKVLGITHLIKSWPQRDQLTKNKESSSLWGLLEADDCPGSSVCLQHLTEFRIYDGHCTQVELDLVRFILANAPLLKRVIISLAHTLCSEKVMKFIKDMARCKRVSKEAEVIYASDDED</sequence>
<evidence type="ECO:0000313" key="3">
    <source>
        <dbReference type="Proteomes" id="UP001154282"/>
    </source>
</evidence>
<protein>
    <recommendedName>
        <fullName evidence="1">FBD domain-containing protein</fullName>
    </recommendedName>
</protein>
<dbReference type="Proteomes" id="UP001154282">
    <property type="component" value="Unassembled WGS sequence"/>
</dbReference>
<accession>A0AAV0NJX6</accession>
<dbReference type="EMBL" id="CAMGYJ010000008">
    <property type="protein sequence ID" value="CAI0458689.1"/>
    <property type="molecule type" value="Genomic_DNA"/>
</dbReference>
<dbReference type="Gene3D" id="3.80.10.10">
    <property type="entry name" value="Ribonuclease Inhibitor"/>
    <property type="match status" value="1"/>
</dbReference>